<evidence type="ECO:0000313" key="2">
    <source>
        <dbReference type="Proteomes" id="UP001057998"/>
    </source>
</evidence>
<gene>
    <name evidence="1" type="ORF">NNL38_16350</name>
</gene>
<proteinExistence type="predicted"/>
<name>A0ABY5GLV6_9GAMM</name>
<dbReference type="Proteomes" id="UP001057998">
    <property type="component" value="Chromosome 2"/>
</dbReference>
<keyword evidence="2" id="KW-1185">Reference proteome</keyword>
<evidence type="ECO:0000313" key="1">
    <source>
        <dbReference type="EMBL" id="UTV30156.1"/>
    </source>
</evidence>
<dbReference type="EMBL" id="CP101509">
    <property type="protein sequence ID" value="UTV30156.1"/>
    <property type="molecule type" value="Genomic_DNA"/>
</dbReference>
<reference evidence="1" key="1">
    <citation type="submission" date="2022-07" db="EMBL/GenBank/DDBJ databases">
        <title>Genome sequencing of Photobacterium atrarenae GJH2-4.</title>
        <authorList>
            <person name="Park S.-J."/>
        </authorList>
    </citation>
    <scope>NUCLEOTIDE SEQUENCE</scope>
    <source>
        <strain evidence="1">GJH2-4</strain>
    </source>
</reference>
<dbReference type="RefSeq" id="WP_255391500.1">
    <property type="nucleotide sequence ID" value="NZ_CP101509.1"/>
</dbReference>
<organism evidence="1 2">
    <name type="scientific">Photobacterium atrarenae</name>
    <dbReference type="NCBI Taxonomy" id="865757"/>
    <lineage>
        <taxon>Bacteria</taxon>
        <taxon>Pseudomonadati</taxon>
        <taxon>Pseudomonadota</taxon>
        <taxon>Gammaproteobacteria</taxon>
        <taxon>Vibrionales</taxon>
        <taxon>Vibrionaceae</taxon>
        <taxon>Photobacterium</taxon>
    </lineage>
</organism>
<dbReference type="InterPro" id="IPR014974">
    <property type="entry name" value="DUF1833"/>
</dbReference>
<protein>
    <submittedName>
        <fullName evidence="1">DUF1833 domain-containing protein</fullName>
    </submittedName>
</protein>
<accession>A0ABY5GLV6</accession>
<dbReference type="Pfam" id="PF08875">
    <property type="entry name" value="DUF1833"/>
    <property type="match status" value="1"/>
</dbReference>
<sequence length="162" mass="17954">MKSLEIVYASVTNMVIHYCLEFAAPSIPDGAYRLVLGYHDITAKLETGEEAIFQKAAFGLSLPSRTVKGRQDLNFNIDNVSGEVSIMIDNALAADEEVKVTLRKYNEHDLSAPAEPPIVMTAFATELDENQVKVSATFEDLVNTAFPIRRYTSEIARGLVWL</sequence>